<dbReference type="OrthoDB" id="26681at2759"/>
<dbReference type="FunFam" id="1.10.1540.10:FF:000001">
    <property type="entry name" value="neurobeachin isoform X1"/>
    <property type="match status" value="1"/>
</dbReference>
<proteinExistence type="predicted"/>
<dbReference type="InterPro" id="IPR036372">
    <property type="entry name" value="BEACH_dom_sf"/>
</dbReference>
<dbReference type="GeneID" id="20820079"/>
<dbReference type="InterPro" id="IPR013320">
    <property type="entry name" value="ConA-like_dom_sf"/>
</dbReference>
<dbReference type="RefSeq" id="XP_009845395.1">
    <property type="nucleotide sequence ID" value="XM_009847093.1"/>
</dbReference>
<evidence type="ECO:0008006" key="7">
    <source>
        <dbReference type="Google" id="ProtNLM"/>
    </source>
</evidence>
<dbReference type="Gene3D" id="1.10.1540.10">
    <property type="entry name" value="BEACH domain"/>
    <property type="match status" value="1"/>
</dbReference>
<evidence type="ECO:0000256" key="2">
    <source>
        <dbReference type="ARBA" id="ARBA00022737"/>
    </source>
</evidence>
<reference evidence="6" key="1">
    <citation type="submission" date="2013-12" db="EMBL/GenBank/DDBJ databases">
        <title>The Genome Sequence of Aphanomyces astaci APO3.</title>
        <authorList>
            <consortium name="The Broad Institute Genomics Platform"/>
            <person name="Russ C."/>
            <person name="Tyler B."/>
            <person name="van West P."/>
            <person name="Dieguez-Uribeondo J."/>
            <person name="Young S.K."/>
            <person name="Zeng Q."/>
            <person name="Gargeya S."/>
            <person name="Fitzgerald M."/>
            <person name="Abouelleil A."/>
            <person name="Alvarado L."/>
            <person name="Chapman S.B."/>
            <person name="Gainer-Dewar J."/>
            <person name="Goldberg J."/>
            <person name="Griggs A."/>
            <person name="Gujja S."/>
            <person name="Hansen M."/>
            <person name="Howarth C."/>
            <person name="Imamovic A."/>
            <person name="Ireland A."/>
            <person name="Larimer J."/>
            <person name="McCowan C."/>
            <person name="Murphy C."/>
            <person name="Pearson M."/>
            <person name="Poon T.W."/>
            <person name="Priest M."/>
            <person name="Roberts A."/>
            <person name="Saif S."/>
            <person name="Shea T."/>
            <person name="Sykes S."/>
            <person name="Wortman J."/>
            <person name="Nusbaum C."/>
            <person name="Birren B."/>
        </authorList>
    </citation>
    <scope>NUCLEOTIDE SEQUENCE [LARGE SCALE GENOMIC DNA]</scope>
    <source>
        <strain evidence="6">APO3</strain>
    </source>
</reference>
<dbReference type="Gene3D" id="2.130.10.10">
    <property type="entry name" value="YVTN repeat-like/Quinoprotein amine dehydrogenase"/>
    <property type="match status" value="1"/>
</dbReference>
<dbReference type="PROSITE" id="PS51783">
    <property type="entry name" value="PH_BEACH"/>
    <property type="match status" value="1"/>
</dbReference>
<dbReference type="InterPro" id="IPR023362">
    <property type="entry name" value="PH-BEACH_dom"/>
</dbReference>
<feature type="compositionally biased region" description="Polar residues" evidence="3">
    <location>
        <begin position="38"/>
        <end position="47"/>
    </location>
</feature>
<feature type="compositionally biased region" description="Pro residues" evidence="3">
    <location>
        <begin position="736"/>
        <end position="755"/>
    </location>
</feature>
<dbReference type="SUPFAM" id="SSF81837">
    <property type="entry name" value="BEACH domain"/>
    <property type="match status" value="1"/>
</dbReference>
<dbReference type="InterPro" id="IPR050865">
    <property type="entry name" value="BEACH_Domain"/>
</dbReference>
<dbReference type="Pfam" id="PF15787">
    <property type="entry name" value="DUF4704"/>
    <property type="match status" value="1"/>
</dbReference>
<accession>W4FE90</accession>
<dbReference type="VEuPathDB" id="FungiDB:H257_18083"/>
<feature type="domain" description="BEACH" evidence="4">
    <location>
        <begin position="1471"/>
        <end position="1762"/>
    </location>
</feature>
<dbReference type="SUPFAM" id="SSF50729">
    <property type="entry name" value="PH domain-like"/>
    <property type="match status" value="1"/>
</dbReference>
<dbReference type="Pfam" id="PF13385">
    <property type="entry name" value="Laminin_G_3"/>
    <property type="match status" value="1"/>
</dbReference>
<dbReference type="PROSITE" id="PS50197">
    <property type="entry name" value="BEACH"/>
    <property type="match status" value="1"/>
</dbReference>
<dbReference type="Pfam" id="PF14844">
    <property type="entry name" value="PH_BEACH"/>
    <property type="match status" value="1"/>
</dbReference>
<feature type="region of interest" description="Disordered" evidence="3">
    <location>
        <begin position="18"/>
        <end position="47"/>
    </location>
</feature>
<dbReference type="Gene3D" id="2.30.29.30">
    <property type="entry name" value="Pleckstrin-homology domain (PH domain)/Phosphotyrosine-binding domain (PTB)"/>
    <property type="match status" value="1"/>
</dbReference>
<name>W4FE90_APHAT</name>
<dbReference type="InterPro" id="IPR011993">
    <property type="entry name" value="PH-like_dom_sf"/>
</dbReference>
<dbReference type="PANTHER" id="PTHR13743:SF123">
    <property type="entry name" value="PROTEIN FAN"/>
    <property type="match status" value="1"/>
</dbReference>
<dbReference type="EMBL" id="KI913248">
    <property type="protein sequence ID" value="ETV65126.1"/>
    <property type="molecule type" value="Genomic_DNA"/>
</dbReference>
<gene>
    <name evidence="6" type="ORF">H257_18083</name>
</gene>
<dbReference type="SMART" id="SM01026">
    <property type="entry name" value="Beach"/>
    <property type="match status" value="1"/>
</dbReference>
<keyword evidence="1" id="KW-0853">WD repeat</keyword>
<feature type="compositionally biased region" description="Acidic residues" evidence="3">
    <location>
        <begin position="1319"/>
        <end position="1330"/>
    </location>
</feature>
<dbReference type="InterPro" id="IPR036322">
    <property type="entry name" value="WD40_repeat_dom_sf"/>
</dbReference>
<evidence type="ECO:0000259" key="5">
    <source>
        <dbReference type="PROSITE" id="PS51783"/>
    </source>
</evidence>
<keyword evidence="2" id="KW-0677">Repeat</keyword>
<sequence length="2175" mass="241289">MAQSTGSVWDILDGSKDIVGRPATASPNASHDQRRAESTNSATPEHTAAQLWQHSQDLTMLRRTPPSYFVVQRGNQVTLPLLRWTFRGFSMALWMRLPLSQEGKKIRLFKFYSTSKSQGIECWITPHTDDRMALTVSSITDDKGWRHVSSQFQWTPDTWHFVVVCHRQHYLKKSHVVSYVDGMRVINEDLSFPTPLGPMVQCLIGGADVNTTMGTSHMSGMTMYEDELHIDAIAALYRHGPTETCLRRIPTGVSPFLHSVVASDALCPLTSVDKRSLGQLSSNAKVVFSFNAQDALLVVPDESPTKQPPPPSPISPSYLCVQWTSEGDVDSDAGWTRFKMDAAFLPQEQIHLDGAVSVVAQPNRSDAWFRHGGILAIPVLLDQLLTSNSITATLLSDALHVMQELLRSSVAHQEDMLHGYGFHVLSHVLRMHATHDMADLLTPSIATTVVELVLNLWPESLDKPIAEHAMLPPLLFAAGVHGLLLDFHLWTLAPYKTQSLLIQQLVAFVTQHPRCFEGVVQAQHILDILRTFYAADVNVLESDKTKQQEQRQWIDECVASLVLLLHRSLAAADDKDVLHVAAVRLPFRVVTDLRAIGRFLLTATTDNAVVTRAVLAHLCDTVEKSEPSKTMACVAANVVEAAVHLMGPKHGWGVRTSAMRLFVLLFEWLETDSGRSLVQSVERTYQAESVADPKLWNDLAHDNVFNMGLQHSMVLNDLTSNRHSMDILPLSDQSTLPPPPPPPPLSSSSSPPPPPTRKESKDASKQQPPSWWKQLVASSNRLVLTYADRLTVLRSIALRQMSLHQAKSCHDAESLHFAVGASMQWLLALPLRGLLPFVSSLFLRCSTTIESQCDREKMLMEISVGVKTDAQVQLDLLAQPSWVVWLGDLLASCESDDPTGQDLVLDTIVTLLCRALYNSNGCLCVDQLFARFPSLPWRRRVLALVFLRTARNKSMLSRAVSENLYRLLMLATFLLAQEAPDHVEYLLTACVDVTEMLLESTHSKHRAGIIPGLRLCRMYLSQLPTSPLPRRMLQLLASGLQQEVSQRLPIDESIQTHDMLLRVLTSLAVAHPSVDCSELVLRIATCGLFDKQEELSVDRLSSMDAASAVQHVFEILVVGARESLHEDEVVDWSLWVPKWFPQSSVSSSPIASVVAAASQVEEKRMGETIKDIAKKELDRMTSLDAGVHRRQQWTARSWDQCRYKVLSEQIRWEDVSLDGCCSIYPPTSSPPTHEYQLTRHETPFPSRRRHRMDVYFKPTLLCAPTTPPPLVMSTDELEKVGRAIATQGGAVLNNETIPDDNTSDFDAMPPPSPRRTDADEADDKDDEDEVMSMPSHGFAFLHPSSGRGLDPNDRVYLQPLVRKVVPEGLVLGSLSICDHAAVFQPTQSSESDDVEVASGLQGTHRWAWKDVVAVYLRRFRLRESAVELFVQDGTAHFLDFHVPDLSSVAVRDESVRLILAMCPRATIKQWPMMSPSRLIGNLTKEWQARLVSNYDYLMALNTLSGRSFNDLTQYPVFPWVLSNYSSEHLDLSDPANYRPLNQPMGALNPDRLAEFWERYHSFDDPVIPKFLYGSHYSTAAGSVLYYLMRLQPYASLHKLTQGGSFDLPDRVFNSVRDVWNMCNSSMSEVKELTPEWFSTPAFLRNVHQYDFGTRQDGIKVGDVELPPWAQNDPDQFIRLHRAALESDHVSAHLHEWIDLIFGFQQRGPDALAANNVFYYLTYSGLVDLDSIDDLHLRNAMEQQIAHFGQCPQQLFRTPHPARGPSSTRPLQEYPPTITKALTSSLGMCAVKVLGDRVVGVNSLGVIELHHWKLQKSKDGGDKWAFKTERDASPFDVVPRVPVYATTAVPTVAISSQGRVIVSGGAPTGTVHIRLVDVENGHVMARASVDGHAGVVTCLAMDVLGDDECFVSGSTDCSVLLWQLSHMNSPFRPPRVSSCPLMAFRGHRTTVSTCALSVPLGLVVSASDSMCLVHNLHSGVVSFGFKSPPLSSFQSVAIASSGYVVACAKTTNDTSVVQVYNLMGTCIRQHAMELCTALQLSRDGSLLTASLPQCLRSYRVDDFSVAGEFAHPKEHAMVSCSDIGPHEADMLAVTGHADGSLVWHVLPDADGHLSVLGSVGRFLNLNSKLKVVKGTVQQAQKLAISTIDNAHAVSNTAKDIADEAKSMMQTIFGLFK</sequence>
<evidence type="ECO:0000256" key="3">
    <source>
        <dbReference type="SAM" id="MobiDB-lite"/>
    </source>
</evidence>
<dbReference type="InterPro" id="IPR015943">
    <property type="entry name" value="WD40/YVTN_repeat-like_dom_sf"/>
</dbReference>
<evidence type="ECO:0000256" key="1">
    <source>
        <dbReference type="ARBA" id="ARBA00022574"/>
    </source>
</evidence>
<organism evidence="6">
    <name type="scientific">Aphanomyces astaci</name>
    <name type="common">Crayfish plague agent</name>
    <dbReference type="NCBI Taxonomy" id="112090"/>
    <lineage>
        <taxon>Eukaryota</taxon>
        <taxon>Sar</taxon>
        <taxon>Stramenopiles</taxon>
        <taxon>Oomycota</taxon>
        <taxon>Saprolegniomycetes</taxon>
        <taxon>Saprolegniales</taxon>
        <taxon>Verrucalvaceae</taxon>
        <taxon>Aphanomyces</taxon>
    </lineage>
</organism>
<dbReference type="InterPro" id="IPR000409">
    <property type="entry name" value="BEACH_dom"/>
</dbReference>
<evidence type="ECO:0000313" key="6">
    <source>
        <dbReference type="EMBL" id="ETV65126.1"/>
    </source>
</evidence>
<dbReference type="CDD" id="cd06071">
    <property type="entry name" value="Beach"/>
    <property type="match status" value="1"/>
</dbReference>
<dbReference type="SUPFAM" id="SSF50978">
    <property type="entry name" value="WD40 repeat-like"/>
    <property type="match status" value="1"/>
</dbReference>
<evidence type="ECO:0000259" key="4">
    <source>
        <dbReference type="PROSITE" id="PS50197"/>
    </source>
</evidence>
<dbReference type="InterPro" id="IPR031570">
    <property type="entry name" value="NBEA/BDCP_DUF4704"/>
</dbReference>
<dbReference type="Gene3D" id="2.60.120.200">
    <property type="match status" value="1"/>
</dbReference>
<dbReference type="InterPro" id="IPR001680">
    <property type="entry name" value="WD40_rpt"/>
</dbReference>
<dbReference type="PANTHER" id="PTHR13743">
    <property type="entry name" value="BEIGE/BEACH-RELATED"/>
    <property type="match status" value="1"/>
</dbReference>
<dbReference type="STRING" id="112090.W4FE90"/>
<dbReference type="SUPFAM" id="SSF49899">
    <property type="entry name" value="Concanavalin A-like lectins/glucanases"/>
    <property type="match status" value="1"/>
</dbReference>
<protein>
    <recommendedName>
        <fullName evidence="7">BEACH domain-containing protein</fullName>
    </recommendedName>
</protein>
<dbReference type="Pfam" id="PF02138">
    <property type="entry name" value="Beach"/>
    <property type="match status" value="1"/>
</dbReference>
<feature type="region of interest" description="Disordered" evidence="3">
    <location>
        <begin position="728"/>
        <end position="770"/>
    </location>
</feature>
<feature type="region of interest" description="Disordered" evidence="3">
    <location>
        <begin position="1291"/>
        <end position="1331"/>
    </location>
</feature>
<dbReference type="SMART" id="SM00320">
    <property type="entry name" value="WD40"/>
    <property type="match status" value="3"/>
</dbReference>
<feature type="domain" description="BEACH-type PH" evidence="5">
    <location>
        <begin position="1350"/>
        <end position="1459"/>
    </location>
</feature>